<proteinExistence type="predicted"/>
<dbReference type="InterPro" id="IPR011051">
    <property type="entry name" value="RmlC_Cupin_sf"/>
</dbReference>
<name>A0AAD7L1W6_QUISA</name>
<dbReference type="PANTHER" id="PTHR31189:SF2">
    <property type="entry name" value="RMLC-LIKE CUPINS SUPERFAMILY PROTEIN"/>
    <property type="match status" value="1"/>
</dbReference>
<comment type="caution">
    <text evidence="2">The sequence shown here is derived from an EMBL/GenBank/DDBJ whole genome shotgun (WGS) entry which is preliminary data.</text>
</comment>
<keyword evidence="3" id="KW-1185">Reference proteome</keyword>
<dbReference type="Gene3D" id="2.60.120.10">
    <property type="entry name" value="Jelly Rolls"/>
    <property type="match status" value="3"/>
</dbReference>
<feature type="chain" id="PRO_5042137084" evidence="1">
    <location>
        <begin position="22"/>
        <end position="256"/>
    </location>
</feature>
<dbReference type="InterPro" id="IPR014710">
    <property type="entry name" value="RmlC-like_jellyroll"/>
</dbReference>
<dbReference type="PANTHER" id="PTHR31189">
    <property type="entry name" value="OS03G0336100 PROTEIN-RELATED"/>
    <property type="match status" value="1"/>
</dbReference>
<feature type="signal peptide" evidence="1">
    <location>
        <begin position="1"/>
        <end position="21"/>
    </location>
</feature>
<evidence type="ECO:0000313" key="2">
    <source>
        <dbReference type="EMBL" id="KAJ7949015.1"/>
    </source>
</evidence>
<gene>
    <name evidence="2" type="ORF">O6P43_029409</name>
</gene>
<evidence type="ECO:0000256" key="1">
    <source>
        <dbReference type="SAM" id="SignalP"/>
    </source>
</evidence>
<evidence type="ECO:0000313" key="3">
    <source>
        <dbReference type="Proteomes" id="UP001163823"/>
    </source>
</evidence>
<keyword evidence="1" id="KW-0732">Signal</keyword>
<protein>
    <submittedName>
        <fullName evidence="2">Vicilin-like seed storage protein</fullName>
    </submittedName>
</protein>
<dbReference type="EMBL" id="JARAOO010000012">
    <property type="protein sequence ID" value="KAJ7949015.1"/>
    <property type="molecule type" value="Genomic_DNA"/>
</dbReference>
<reference evidence="2" key="1">
    <citation type="journal article" date="2023" name="Science">
        <title>Elucidation of the pathway for biosynthesis of saponin adjuvants from the soapbark tree.</title>
        <authorList>
            <person name="Reed J."/>
            <person name="Orme A."/>
            <person name="El-Demerdash A."/>
            <person name="Owen C."/>
            <person name="Martin L.B.B."/>
            <person name="Misra R.C."/>
            <person name="Kikuchi S."/>
            <person name="Rejzek M."/>
            <person name="Martin A.C."/>
            <person name="Harkess A."/>
            <person name="Leebens-Mack J."/>
            <person name="Louveau T."/>
            <person name="Stephenson M.J."/>
            <person name="Osbourn A."/>
        </authorList>
    </citation>
    <scope>NUCLEOTIDE SEQUENCE</scope>
    <source>
        <strain evidence="2">S10</strain>
    </source>
</reference>
<dbReference type="KEGG" id="qsa:O6P43_029409"/>
<dbReference type="AlphaFoldDB" id="A0AAD7L1W6"/>
<dbReference type="Proteomes" id="UP001163823">
    <property type="component" value="Chromosome 12"/>
</dbReference>
<organism evidence="2 3">
    <name type="scientific">Quillaja saponaria</name>
    <name type="common">Soap bark tree</name>
    <dbReference type="NCBI Taxonomy" id="32244"/>
    <lineage>
        <taxon>Eukaryota</taxon>
        <taxon>Viridiplantae</taxon>
        <taxon>Streptophyta</taxon>
        <taxon>Embryophyta</taxon>
        <taxon>Tracheophyta</taxon>
        <taxon>Spermatophyta</taxon>
        <taxon>Magnoliopsida</taxon>
        <taxon>eudicotyledons</taxon>
        <taxon>Gunneridae</taxon>
        <taxon>Pentapetalae</taxon>
        <taxon>rosids</taxon>
        <taxon>fabids</taxon>
        <taxon>Fabales</taxon>
        <taxon>Quillajaceae</taxon>
        <taxon>Quillaja</taxon>
    </lineage>
</organism>
<sequence length="256" mass="28938">MGKRAILLILVLVMCYGVAMTLEFLEEEDWRRGREEREDWRRGKEGREEREEVSEDWFLMRDSEYSKLMAGDIRVVRSPGGRIVDRPMHIGFITMEPKSLFIPQYLDSSLIIFIRRGEAKVGTDMQRITGGGAIKEWGCLSNSGMGVFQSFCIGGGTNPESILSGFDSEILSSAFNPDDKDTKGTGKSPDSYNLYDRSPDFRNAYGWSVALDETDYAPLKRSGIGLYLVNLTAVFENFLLTYSACHIFKPVVCNFI</sequence>
<accession>A0AAD7L1W6</accession>
<dbReference type="SUPFAM" id="SSF51182">
    <property type="entry name" value="RmlC-like cupins"/>
    <property type="match status" value="1"/>
</dbReference>
<dbReference type="InterPro" id="IPR050253">
    <property type="entry name" value="Seed_Storage-Functional"/>
</dbReference>